<evidence type="ECO:0000313" key="4">
    <source>
        <dbReference type="Proteomes" id="UP000216446"/>
    </source>
</evidence>
<comment type="caution">
    <text evidence="3">The sequence shown here is derived from an EMBL/GenBank/DDBJ whole genome shotgun (WGS) entry which is preliminary data.</text>
</comment>
<reference evidence="3 4" key="1">
    <citation type="submission" date="2016-11" db="EMBL/GenBank/DDBJ databases">
        <title>Study of marine rhodopsin-containing bacteria.</title>
        <authorList>
            <person name="Yoshizawa S."/>
            <person name="Kumagai Y."/>
            <person name="Kogure K."/>
        </authorList>
    </citation>
    <scope>NUCLEOTIDE SEQUENCE [LARGE SCALE GENOMIC DNA]</scope>
    <source>
        <strain evidence="3 4">SG-29</strain>
    </source>
</reference>
<dbReference type="AlphaFoldDB" id="A0A259U2L6"/>
<dbReference type="InParanoid" id="A0A259U2L6"/>
<evidence type="ECO:0000256" key="2">
    <source>
        <dbReference type="SAM" id="SignalP"/>
    </source>
</evidence>
<dbReference type="EMBL" id="MQWB01000001">
    <property type="protein sequence ID" value="OZC04044.1"/>
    <property type="molecule type" value="Genomic_DNA"/>
</dbReference>
<feature type="chain" id="PRO_5012898487" evidence="2">
    <location>
        <begin position="18"/>
        <end position="69"/>
    </location>
</feature>
<evidence type="ECO:0000313" key="3">
    <source>
        <dbReference type="EMBL" id="OZC04044.1"/>
    </source>
</evidence>
<gene>
    <name evidence="3" type="ORF">BSZ36_14255</name>
</gene>
<feature type="region of interest" description="Disordered" evidence="1">
    <location>
        <begin position="26"/>
        <end position="69"/>
    </location>
</feature>
<proteinExistence type="predicted"/>
<accession>A0A259U2L6</accession>
<protein>
    <submittedName>
        <fullName evidence="3">Uncharacterized protein</fullName>
    </submittedName>
</protein>
<dbReference type="Proteomes" id="UP000216446">
    <property type="component" value="Unassembled WGS sequence"/>
</dbReference>
<name>A0A259U2L6_9BACT</name>
<sequence>MIRLAALALLLPLAACGAEEDPDLVLEGADPVQADGDLAPDATLAPEAEQAPSSDLAPEAELEPDAVIE</sequence>
<evidence type="ECO:0000256" key="1">
    <source>
        <dbReference type="SAM" id="MobiDB-lite"/>
    </source>
</evidence>
<keyword evidence="2" id="KW-0732">Signal</keyword>
<dbReference type="RefSeq" id="WP_094550082.1">
    <property type="nucleotide sequence ID" value="NZ_MQWB01000001.1"/>
</dbReference>
<feature type="compositionally biased region" description="Acidic residues" evidence="1">
    <location>
        <begin position="58"/>
        <end position="69"/>
    </location>
</feature>
<keyword evidence="4" id="KW-1185">Reference proteome</keyword>
<organism evidence="3 4">
    <name type="scientific">Rubricoccus marinus</name>
    <dbReference type="NCBI Taxonomy" id="716817"/>
    <lineage>
        <taxon>Bacteria</taxon>
        <taxon>Pseudomonadati</taxon>
        <taxon>Rhodothermota</taxon>
        <taxon>Rhodothermia</taxon>
        <taxon>Rhodothermales</taxon>
        <taxon>Rubricoccaceae</taxon>
        <taxon>Rubricoccus</taxon>
    </lineage>
</organism>
<feature type="signal peptide" evidence="2">
    <location>
        <begin position="1"/>
        <end position="17"/>
    </location>
</feature>